<proteinExistence type="predicted"/>
<evidence type="ECO:0000259" key="1">
    <source>
        <dbReference type="Pfam" id="PF12697"/>
    </source>
</evidence>
<dbReference type="Pfam" id="PF12697">
    <property type="entry name" value="Abhydrolase_6"/>
    <property type="match status" value="1"/>
</dbReference>
<dbReference type="Gene3D" id="3.40.50.1820">
    <property type="entry name" value="alpha/beta hydrolase"/>
    <property type="match status" value="1"/>
</dbReference>
<comment type="caution">
    <text evidence="2">The sequence shown here is derived from an EMBL/GenBank/DDBJ whole genome shotgun (WGS) entry which is preliminary data.</text>
</comment>
<dbReference type="InterPro" id="IPR029058">
    <property type="entry name" value="AB_hydrolase_fold"/>
</dbReference>
<dbReference type="AlphaFoldDB" id="A0A3R7I7A4"/>
<accession>A0A3R7I7A4</accession>
<dbReference type="PRINTS" id="PR00111">
    <property type="entry name" value="ABHYDROLASE"/>
</dbReference>
<dbReference type="PANTHER" id="PTHR43798:SF33">
    <property type="entry name" value="HYDROLASE, PUTATIVE (AFU_ORTHOLOGUE AFUA_2G14860)-RELATED"/>
    <property type="match status" value="1"/>
</dbReference>
<dbReference type="InterPro" id="IPR050266">
    <property type="entry name" value="AB_hydrolase_sf"/>
</dbReference>
<dbReference type="PANTHER" id="PTHR43798">
    <property type="entry name" value="MONOACYLGLYCEROL LIPASE"/>
    <property type="match status" value="1"/>
</dbReference>
<dbReference type="InterPro" id="IPR000073">
    <property type="entry name" value="AB_hydrolase_1"/>
</dbReference>
<protein>
    <recommendedName>
        <fullName evidence="1">AB hydrolase-1 domain-containing protein</fullName>
    </recommendedName>
</protein>
<gene>
    <name evidence="2" type="ORF">BCY88_07325</name>
</gene>
<evidence type="ECO:0000313" key="3">
    <source>
        <dbReference type="Proteomes" id="UP000283709"/>
    </source>
</evidence>
<dbReference type="RefSeq" id="WP_183081461.1">
    <property type="nucleotide sequence ID" value="NZ_MCAS01000034.1"/>
</dbReference>
<name>A0A3R7I7A4_9BURK</name>
<dbReference type="GO" id="GO:0016020">
    <property type="term" value="C:membrane"/>
    <property type="evidence" value="ECO:0007669"/>
    <property type="project" value="TreeGrafter"/>
</dbReference>
<feature type="domain" description="AB hydrolase-1" evidence="1">
    <location>
        <begin position="54"/>
        <end position="268"/>
    </location>
</feature>
<organism evidence="2 3">
    <name type="scientific">Paraburkholderia fungorum</name>
    <dbReference type="NCBI Taxonomy" id="134537"/>
    <lineage>
        <taxon>Bacteria</taxon>
        <taxon>Pseudomonadati</taxon>
        <taxon>Pseudomonadota</taxon>
        <taxon>Betaproteobacteria</taxon>
        <taxon>Burkholderiales</taxon>
        <taxon>Burkholderiaceae</taxon>
        <taxon>Paraburkholderia</taxon>
    </lineage>
</organism>
<dbReference type="EMBL" id="MCAS01000034">
    <property type="protein sequence ID" value="RKF38256.1"/>
    <property type="molecule type" value="Genomic_DNA"/>
</dbReference>
<reference evidence="2 3" key="1">
    <citation type="submission" date="2016-07" db="EMBL/GenBank/DDBJ databases">
        <title>Genome analysis of Burkholderia fungorum ES3-20.</title>
        <authorList>
            <person name="Xu D."/>
            <person name="Yao R."/>
            <person name="Zheng S."/>
        </authorList>
    </citation>
    <scope>NUCLEOTIDE SEQUENCE [LARGE SCALE GENOMIC DNA]</scope>
    <source>
        <strain evidence="2 3">ES3-20</strain>
    </source>
</reference>
<dbReference type="SUPFAM" id="SSF53474">
    <property type="entry name" value="alpha/beta-Hydrolases"/>
    <property type="match status" value="1"/>
</dbReference>
<dbReference type="Proteomes" id="UP000283709">
    <property type="component" value="Unassembled WGS sequence"/>
</dbReference>
<evidence type="ECO:0000313" key="2">
    <source>
        <dbReference type="EMBL" id="RKF38256.1"/>
    </source>
</evidence>
<sequence>MTAIFKSAQAARSVIAAYRETLSYWPVPHNHLALPTRQGETFVVACGPEHAPPLLLLHGSQANSASWIPYVSMLAQRFRVYAIDLIGEAGLSAPSRPPLDSDAYALWLDDVMLALQVPRAALAGISLGAWMALDFAIRRPARVERLALFCPPGIGAQKRFLLRVAPLLLLGAWGRRRIRDIVLGPMAADLPPAGRAVVRLMETIDRSFRPRLGKIPVFTDSKLRAITMPLLVIVGGRDALIDSAQTRQRMHRVLPNAKVCFLGDQPHFVRGQGSTVMDFLTEDMDGLPYDA</sequence>